<evidence type="ECO:0008006" key="5">
    <source>
        <dbReference type="Google" id="ProtNLM"/>
    </source>
</evidence>
<protein>
    <recommendedName>
        <fullName evidence="5">Intracellular septation protein A</fullName>
    </recommendedName>
</protein>
<organism evidence="3 4">
    <name type="scientific">Caballeronia sordidicola</name>
    <name type="common">Burkholderia sordidicola</name>
    <dbReference type="NCBI Taxonomy" id="196367"/>
    <lineage>
        <taxon>Bacteria</taxon>
        <taxon>Pseudomonadati</taxon>
        <taxon>Pseudomonadota</taxon>
        <taxon>Betaproteobacteria</taxon>
        <taxon>Burkholderiales</taxon>
        <taxon>Burkholderiaceae</taxon>
        <taxon>Caballeronia</taxon>
    </lineage>
</organism>
<keyword evidence="2" id="KW-0812">Transmembrane</keyword>
<feature type="transmembrane region" description="Helical" evidence="2">
    <location>
        <begin position="114"/>
        <end position="134"/>
    </location>
</feature>
<evidence type="ECO:0000313" key="3">
    <source>
        <dbReference type="EMBL" id="OXC78877.1"/>
    </source>
</evidence>
<feature type="transmembrane region" description="Helical" evidence="2">
    <location>
        <begin position="164"/>
        <end position="187"/>
    </location>
</feature>
<evidence type="ECO:0000256" key="1">
    <source>
        <dbReference type="SAM" id="MobiDB-lite"/>
    </source>
</evidence>
<proteinExistence type="predicted"/>
<feature type="transmembrane region" description="Helical" evidence="2">
    <location>
        <begin position="59"/>
        <end position="78"/>
    </location>
</feature>
<dbReference type="AlphaFoldDB" id="A0A226X7D2"/>
<dbReference type="eggNOG" id="COG4648">
    <property type="taxonomic scope" value="Bacteria"/>
</dbReference>
<name>A0A226X7D2_CABSO</name>
<dbReference type="OrthoDB" id="8537043at2"/>
<sequence>MQAEHSRSGGQGAPVPEADGCNSQARPQGLLRAVLQVALKVAYPLMILCAWRWDSPRYIGAALFALLWLQRWAGTGTFATSLRQLSATDWCVAGLLSCASAGIVLSGSELLLHLYPSFVNLGLLVAFGATLARGPSMIEKFARMGNPALGAHAVQYTRRVTQMWCVFFTLNGAFSAYTALFWTRAAWSLYNGAIAYGLIGVLLVGEIVWRYVAVLPRAARSEAA</sequence>
<reference evidence="4" key="1">
    <citation type="submission" date="2017-01" db="EMBL/GenBank/DDBJ databases">
        <title>Genome Analysis of Deinococcus marmoris KOPRI26562.</title>
        <authorList>
            <person name="Kim J.H."/>
            <person name="Oh H.-M."/>
        </authorList>
    </citation>
    <scope>NUCLEOTIDE SEQUENCE [LARGE SCALE GENOMIC DNA]</scope>
    <source>
        <strain evidence="4">PAMC 26633</strain>
    </source>
</reference>
<feature type="transmembrane region" description="Helical" evidence="2">
    <location>
        <begin position="33"/>
        <end position="53"/>
    </location>
</feature>
<comment type="caution">
    <text evidence="3">The sequence shown here is derived from an EMBL/GenBank/DDBJ whole genome shotgun (WGS) entry which is preliminary data.</text>
</comment>
<dbReference type="EMBL" id="MTHB01000049">
    <property type="protein sequence ID" value="OXC78877.1"/>
    <property type="molecule type" value="Genomic_DNA"/>
</dbReference>
<gene>
    <name evidence="3" type="ORF">BSU04_09490</name>
</gene>
<dbReference type="RefSeq" id="WP_089160282.1">
    <property type="nucleotide sequence ID" value="NZ_MTHB01000049.1"/>
</dbReference>
<accession>A0A226X7D2</accession>
<feature type="region of interest" description="Disordered" evidence="1">
    <location>
        <begin position="1"/>
        <end position="21"/>
    </location>
</feature>
<keyword evidence="2" id="KW-0472">Membrane</keyword>
<dbReference type="Proteomes" id="UP000214720">
    <property type="component" value="Unassembled WGS sequence"/>
</dbReference>
<feature type="transmembrane region" description="Helical" evidence="2">
    <location>
        <begin position="193"/>
        <end position="212"/>
    </location>
</feature>
<evidence type="ECO:0000256" key="2">
    <source>
        <dbReference type="SAM" id="Phobius"/>
    </source>
</evidence>
<evidence type="ECO:0000313" key="4">
    <source>
        <dbReference type="Proteomes" id="UP000214720"/>
    </source>
</evidence>
<keyword evidence="2" id="KW-1133">Transmembrane helix</keyword>